<accession>A0A3S4X207</accession>
<name>A0A3S4X207_SERFO</name>
<organism evidence="2 3">
    <name type="scientific">Serratia fonticola</name>
    <dbReference type="NCBI Taxonomy" id="47917"/>
    <lineage>
        <taxon>Bacteria</taxon>
        <taxon>Pseudomonadati</taxon>
        <taxon>Pseudomonadota</taxon>
        <taxon>Gammaproteobacteria</taxon>
        <taxon>Enterobacterales</taxon>
        <taxon>Yersiniaceae</taxon>
        <taxon>Serratia</taxon>
    </lineage>
</organism>
<proteinExistence type="predicted"/>
<gene>
    <name evidence="2" type="ORF">NCTC13193_03141</name>
</gene>
<reference evidence="2 3" key="1">
    <citation type="submission" date="2018-12" db="EMBL/GenBank/DDBJ databases">
        <authorList>
            <consortium name="Pathogen Informatics"/>
        </authorList>
    </citation>
    <scope>NUCLEOTIDE SEQUENCE [LARGE SCALE GENOMIC DNA]</scope>
    <source>
        <strain evidence="2 3">NCTC13193</strain>
    </source>
</reference>
<dbReference type="InterPro" id="IPR058008">
    <property type="entry name" value="Gp26_C"/>
</dbReference>
<evidence type="ECO:0000313" key="3">
    <source>
        <dbReference type="Proteomes" id="UP000270487"/>
    </source>
</evidence>
<dbReference type="AlphaFoldDB" id="A0A3S4X207"/>
<evidence type="ECO:0000313" key="2">
    <source>
        <dbReference type="EMBL" id="VEI70858.1"/>
    </source>
</evidence>
<dbReference type="Pfam" id="PF25670">
    <property type="entry name" value="Phage_tail_C_2"/>
    <property type="match status" value="1"/>
</dbReference>
<feature type="domain" description="Phage tail protein C-terminal" evidence="1">
    <location>
        <begin position="14"/>
        <end position="39"/>
    </location>
</feature>
<sequence length="74" mass="8460">MDSGEVDKKKRPVFVEMPDGTPIDIPEGRFIDLRVEMPARDDAVPSASQEVELENYEDLAYFEGNTRLSRETKE</sequence>
<dbReference type="EMBL" id="LR134492">
    <property type="protein sequence ID" value="VEI70858.1"/>
    <property type="molecule type" value="Genomic_DNA"/>
</dbReference>
<dbReference type="RefSeq" id="WP_141132311.1">
    <property type="nucleotide sequence ID" value="NZ_JBEGWX010000022.1"/>
</dbReference>
<evidence type="ECO:0000259" key="1">
    <source>
        <dbReference type="Pfam" id="PF25670"/>
    </source>
</evidence>
<dbReference type="Proteomes" id="UP000270487">
    <property type="component" value="Chromosome"/>
</dbReference>
<protein>
    <recommendedName>
        <fullName evidence="1">Phage tail protein C-terminal domain-containing protein</fullName>
    </recommendedName>
</protein>